<dbReference type="STRING" id="1385512.N784_11830"/>
<evidence type="ECO:0000313" key="2">
    <source>
        <dbReference type="EMBL" id="KGX84774.1"/>
    </source>
</evidence>
<dbReference type="AlphaFoldDB" id="A0A0A5FYA4"/>
<dbReference type="Pfam" id="PF01909">
    <property type="entry name" value="NTP_transf_2"/>
    <property type="match status" value="1"/>
</dbReference>
<protein>
    <submittedName>
        <fullName evidence="2">DNA polymerase III subunit beta</fullName>
    </submittedName>
</protein>
<evidence type="ECO:0000313" key="3">
    <source>
        <dbReference type="Proteomes" id="UP000030401"/>
    </source>
</evidence>
<dbReference type="Proteomes" id="UP000030401">
    <property type="component" value="Unassembled WGS sequence"/>
</dbReference>
<accession>A0A0A5FYA4</accession>
<reference evidence="2 3" key="1">
    <citation type="submission" date="2013-08" db="EMBL/GenBank/DDBJ databases">
        <authorList>
            <person name="Huang J."/>
            <person name="Wang G."/>
        </authorList>
    </citation>
    <scope>NUCLEOTIDE SEQUENCE [LARGE SCALE GENOMIC DNA]</scope>
    <source>
        <strain evidence="2 3">JSM 072002</strain>
    </source>
</reference>
<dbReference type="InterPro" id="IPR043519">
    <property type="entry name" value="NT_sf"/>
</dbReference>
<evidence type="ECO:0000259" key="1">
    <source>
        <dbReference type="Pfam" id="PF01909"/>
    </source>
</evidence>
<dbReference type="InterPro" id="IPR002934">
    <property type="entry name" value="Polymerase_NTP_transf_dom"/>
</dbReference>
<dbReference type="eggNOG" id="COG1708">
    <property type="taxonomic scope" value="Bacteria"/>
</dbReference>
<dbReference type="Gene3D" id="3.30.460.10">
    <property type="entry name" value="Beta Polymerase, domain 2"/>
    <property type="match status" value="1"/>
</dbReference>
<proteinExistence type="predicted"/>
<gene>
    <name evidence="2" type="ORF">N784_11830</name>
</gene>
<dbReference type="OrthoDB" id="68332at2"/>
<dbReference type="CDD" id="cd05403">
    <property type="entry name" value="NT_KNTase_like"/>
    <property type="match status" value="1"/>
</dbReference>
<keyword evidence="3" id="KW-1185">Reference proteome</keyword>
<name>A0A0A5FYA4_9BACI</name>
<dbReference type="SUPFAM" id="SSF81301">
    <property type="entry name" value="Nucleotidyltransferase"/>
    <property type="match status" value="1"/>
</dbReference>
<dbReference type="RefSeq" id="WP_036836029.1">
    <property type="nucleotide sequence ID" value="NZ_AVPG01000031.1"/>
</dbReference>
<dbReference type="EMBL" id="AVPG01000031">
    <property type="protein sequence ID" value="KGX84774.1"/>
    <property type="molecule type" value="Genomic_DNA"/>
</dbReference>
<dbReference type="GO" id="GO:0016779">
    <property type="term" value="F:nucleotidyltransferase activity"/>
    <property type="evidence" value="ECO:0007669"/>
    <property type="project" value="InterPro"/>
</dbReference>
<sequence length="257" mass="30351">MRQYEAIEKVVTSLKEESCVQSIFLKGSIGRNEHDQHSDIDLYCLVDEEEEKSFLSRRLHHLEAYKKVIFWGEAYIIAPQIIAVYEDMLPIDLFTVTKRTLQEKDYFQVLYDPNEVMKQYEATQHLMLPEEEFHECVWDMAWFLFRYHKAVERGNNDILAIEMLRHVMRNLTSIMLYRYAKNRSILGLKAIPDLLSPTQHNNVKAIYECITPSLHQEAVNQISLLIRGEMAWIRSQIYNDAQTISFLERMIKVATNN</sequence>
<comment type="caution">
    <text evidence="2">The sequence shown here is derived from an EMBL/GenBank/DDBJ whole genome shotgun (WGS) entry which is preliminary data.</text>
</comment>
<feature type="domain" description="Polymerase nucleotidyl transferase" evidence="1">
    <location>
        <begin position="7"/>
        <end position="69"/>
    </location>
</feature>
<organism evidence="2 3">
    <name type="scientific">Pontibacillus litoralis JSM 072002</name>
    <dbReference type="NCBI Taxonomy" id="1385512"/>
    <lineage>
        <taxon>Bacteria</taxon>
        <taxon>Bacillati</taxon>
        <taxon>Bacillota</taxon>
        <taxon>Bacilli</taxon>
        <taxon>Bacillales</taxon>
        <taxon>Bacillaceae</taxon>
        <taxon>Pontibacillus</taxon>
    </lineage>
</organism>